<accession>A0A0C3CF39</accession>
<dbReference type="SUPFAM" id="SSF56112">
    <property type="entry name" value="Protein kinase-like (PK-like)"/>
    <property type="match status" value="1"/>
</dbReference>
<dbReference type="SMART" id="SM00220">
    <property type="entry name" value="S_TKc"/>
    <property type="match status" value="1"/>
</dbReference>
<dbReference type="Gene3D" id="1.10.510.10">
    <property type="entry name" value="Transferase(Phosphotransferase) domain 1"/>
    <property type="match status" value="1"/>
</dbReference>
<dbReference type="AlphaFoldDB" id="A0A0C3CF39"/>
<sequence length="348" mass="40534">MTDAQSGRTYHSELRLDEHFWVDQQPFLLSRGYRLRPRYDPAWIPSWTRPSEKPLDSYLCEDSTKVIDNVLDAIRIHDGIKVVLKRVPATTDEIGITLHLSSAHMRSDPRNRTVHILDVIPIRYDDEEYVFLVMPYLREFDSPPFHCRSEFVEALRQLLLGLEFMHEQNISHGDVGLLNLMMDETRVVPKRSHFVRPYSHDGTDYNLTWHHRCRVAPVDYYYIDFGLSGWYPYGHDSALAIGVCGQIKTVPELSDMIPYNPFKVDIYQLGYTILEVVSEYRDLQMFKPLAEAMMSAAPSDRPTASSALAQFETIASSIKRRKLRIRIWRKNDTLLQRFLRYIVGVPVI</sequence>
<dbReference type="HOGENOM" id="CLU_044121_2_1_1"/>
<feature type="domain" description="Protein kinase" evidence="1">
    <location>
        <begin position="1"/>
        <end position="348"/>
    </location>
</feature>
<dbReference type="InterPro" id="IPR000719">
    <property type="entry name" value="Prot_kinase_dom"/>
</dbReference>
<keyword evidence="3" id="KW-1185">Reference proteome</keyword>
<evidence type="ECO:0000259" key="1">
    <source>
        <dbReference type="PROSITE" id="PS50011"/>
    </source>
</evidence>
<dbReference type="InterPro" id="IPR011009">
    <property type="entry name" value="Kinase-like_dom_sf"/>
</dbReference>
<reference evidence="3" key="2">
    <citation type="submission" date="2015-01" db="EMBL/GenBank/DDBJ databases">
        <title>Evolutionary Origins and Diversification of the Mycorrhizal Mutualists.</title>
        <authorList>
            <consortium name="DOE Joint Genome Institute"/>
            <consortium name="Mycorrhizal Genomics Consortium"/>
            <person name="Kohler A."/>
            <person name="Kuo A."/>
            <person name="Nagy L.G."/>
            <person name="Floudas D."/>
            <person name="Copeland A."/>
            <person name="Barry K.W."/>
            <person name="Cichocki N."/>
            <person name="Veneault-Fourrey C."/>
            <person name="LaButti K."/>
            <person name="Lindquist E.A."/>
            <person name="Lipzen A."/>
            <person name="Lundell T."/>
            <person name="Morin E."/>
            <person name="Murat C."/>
            <person name="Riley R."/>
            <person name="Ohm R."/>
            <person name="Sun H."/>
            <person name="Tunlid A."/>
            <person name="Henrissat B."/>
            <person name="Grigoriev I.V."/>
            <person name="Hibbett D.S."/>
            <person name="Martin F."/>
        </authorList>
    </citation>
    <scope>NUCLEOTIDE SEQUENCE [LARGE SCALE GENOMIC DNA]</scope>
    <source>
        <strain evidence="3">F 1598</strain>
    </source>
</reference>
<name>A0A0C3CF39_PILCF</name>
<dbReference type="InParanoid" id="A0A0C3CF39"/>
<protein>
    <recommendedName>
        <fullName evidence="1">Protein kinase domain-containing protein</fullName>
    </recommendedName>
</protein>
<dbReference type="PROSITE" id="PS50011">
    <property type="entry name" value="PROTEIN_KINASE_DOM"/>
    <property type="match status" value="1"/>
</dbReference>
<dbReference type="GO" id="GO:0004672">
    <property type="term" value="F:protein kinase activity"/>
    <property type="evidence" value="ECO:0007669"/>
    <property type="project" value="InterPro"/>
</dbReference>
<dbReference type="PANTHER" id="PTHR24362">
    <property type="entry name" value="SERINE/THREONINE-PROTEIN KINASE NEK"/>
    <property type="match status" value="1"/>
</dbReference>
<dbReference type="GO" id="GO:0005524">
    <property type="term" value="F:ATP binding"/>
    <property type="evidence" value="ECO:0007669"/>
    <property type="project" value="InterPro"/>
</dbReference>
<evidence type="ECO:0000313" key="2">
    <source>
        <dbReference type="EMBL" id="KIM88362.1"/>
    </source>
</evidence>
<dbReference type="PANTHER" id="PTHR24362:SF309">
    <property type="entry name" value="PROTEIN KINASE DOMAIN-CONTAINING PROTEIN"/>
    <property type="match status" value="1"/>
</dbReference>
<dbReference type="OrthoDB" id="5987198at2759"/>
<gene>
    <name evidence="2" type="ORF">PILCRDRAFT_255096</name>
</gene>
<proteinExistence type="predicted"/>
<dbReference type="Proteomes" id="UP000054166">
    <property type="component" value="Unassembled WGS sequence"/>
</dbReference>
<dbReference type="EMBL" id="KN832977">
    <property type="protein sequence ID" value="KIM88362.1"/>
    <property type="molecule type" value="Genomic_DNA"/>
</dbReference>
<organism evidence="2 3">
    <name type="scientific">Piloderma croceum (strain F 1598)</name>
    <dbReference type="NCBI Taxonomy" id="765440"/>
    <lineage>
        <taxon>Eukaryota</taxon>
        <taxon>Fungi</taxon>
        <taxon>Dikarya</taxon>
        <taxon>Basidiomycota</taxon>
        <taxon>Agaricomycotina</taxon>
        <taxon>Agaricomycetes</taxon>
        <taxon>Agaricomycetidae</taxon>
        <taxon>Atheliales</taxon>
        <taxon>Atheliaceae</taxon>
        <taxon>Piloderma</taxon>
    </lineage>
</organism>
<evidence type="ECO:0000313" key="3">
    <source>
        <dbReference type="Proteomes" id="UP000054166"/>
    </source>
</evidence>
<reference evidence="2 3" key="1">
    <citation type="submission" date="2014-04" db="EMBL/GenBank/DDBJ databases">
        <authorList>
            <consortium name="DOE Joint Genome Institute"/>
            <person name="Kuo A."/>
            <person name="Tarkka M."/>
            <person name="Buscot F."/>
            <person name="Kohler A."/>
            <person name="Nagy L.G."/>
            <person name="Floudas D."/>
            <person name="Copeland A."/>
            <person name="Barry K.W."/>
            <person name="Cichocki N."/>
            <person name="Veneault-Fourrey C."/>
            <person name="LaButti K."/>
            <person name="Lindquist E.A."/>
            <person name="Lipzen A."/>
            <person name="Lundell T."/>
            <person name="Morin E."/>
            <person name="Murat C."/>
            <person name="Sun H."/>
            <person name="Tunlid A."/>
            <person name="Henrissat B."/>
            <person name="Grigoriev I.V."/>
            <person name="Hibbett D.S."/>
            <person name="Martin F."/>
            <person name="Nordberg H.P."/>
            <person name="Cantor M.N."/>
            <person name="Hua S.X."/>
        </authorList>
    </citation>
    <scope>NUCLEOTIDE SEQUENCE [LARGE SCALE GENOMIC DNA]</scope>
    <source>
        <strain evidence="2 3">F 1598</strain>
    </source>
</reference>